<protein>
    <submittedName>
        <fullName evidence="4">Apple domain-containing protein</fullName>
    </submittedName>
</protein>
<reference evidence="2 3" key="2">
    <citation type="submission" date="2018-11" db="EMBL/GenBank/DDBJ databases">
        <authorList>
            <consortium name="Pathogen Informatics"/>
        </authorList>
    </citation>
    <scope>NUCLEOTIDE SEQUENCE [LARGE SCALE GENOMIC DNA]</scope>
</reference>
<dbReference type="EMBL" id="UYSG01001007">
    <property type="protein sequence ID" value="VDL31365.1"/>
    <property type="molecule type" value="Genomic_DNA"/>
</dbReference>
<keyword evidence="1" id="KW-0732">Signal</keyword>
<dbReference type="AlphaFoldDB" id="A0A0R3SEZ0"/>
<organism evidence="4">
    <name type="scientific">Hymenolepis diminuta</name>
    <name type="common">Rat tapeworm</name>
    <dbReference type="NCBI Taxonomy" id="6216"/>
    <lineage>
        <taxon>Eukaryota</taxon>
        <taxon>Metazoa</taxon>
        <taxon>Spiralia</taxon>
        <taxon>Lophotrochozoa</taxon>
        <taxon>Platyhelminthes</taxon>
        <taxon>Cestoda</taxon>
        <taxon>Eucestoda</taxon>
        <taxon>Cyclophyllidea</taxon>
        <taxon>Hymenolepididae</taxon>
        <taxon>Hymenolepis</taxon>
    </lineage>
</organism>
<gene>
    <name evidence="2" type="ORF">HDID_LOCUS3371</name>
</gene>
<dbReference type="WBParaSite" id="HDID_0000337301-mRNA-1">
    <property type="protein sequence ID" value="HDID_0000337301-mRNA-1"/>
    <property type="gene ID" value="HDID_0000337301"/>
</dbReference>
<accession>A0A0R3SEZ0</accession>
<evidence type="ECO:0000313" key="3">
    <source>
        <dbReference type="Proteomes" id="UP000274504"/>
    </source>
</evidence>
<dbReference type="OrthoDB" id="6247709at2759"/>
<dbReference type="Proteomes" id="UP000274504">
    <property type="component" value="Unassembled WGS sequence"/>
</dbReference>
<name>A0A0R3SEZ0_HYMDI</name>
<feature type="chain" id="PRO_5043131229" evidence="1">
    <location>
        <begin position="19"/>
        <end position="315"/>
    </location>
</feature>
<evidence type="ECO:0000313" key="4">
    <source>
        <dbReference type="WBParaSite" id="HDID_0000337301-mRNA-1"/>
    </source>
</evidence>
<evidence type="ECO:0000313" key="2">
    <source>
        <dbReference type="EMBL" id="VDL31365.1"/>
    </source>
</evidence>
<proteinExistence type="predicted"/>
<sequence>MSMRIEVIVLIVLPFVSSYFKYEEIWNSSFVEAIPCEAIPVVGEWCEWQEWGPCEYTTCTRKRRRACACPKPENFSAGACPTVLPQDDIRVENSITTHTRFVRRTSIGVCTIPFFHGNRYYGDCSQIEGEEKCAVGADGTLVACLPQKDSMEERDIGACDGWKIAQGWAQTKVPEKYVTVIGVLSDLGKQCYNPKLYSHGAGSLKQCVEKYYFSKSGQRNTYSNLNNLAFSLENCKFTCAINPECEAIEFSEGYFCKLFSKFNSDDLKREIGTVLLTKPSNCIFHLNKKQRANYPFRDAVKDINSIYNKAQLVGL</sequence>
<feature type="signal peptide" evidence="1">
    <location>
        <begin position="1"/>
        <end position="18"/>
    </location>
</feature>
<evidence type="ECO:0000256" key="1">
    <source>
        <dbReference type="SAM" id="SignalP"/>
    </source>
</evidence>
<reference evidence="4" key="1">
    <citation type="submission" date="2017-02" db="UniProtKB">
        <authorList>
            <consortium name="WormBaseParasite"/>
        </authorList>
    </citation>
    <scope>IDENTIFICATION</scope>
</reference>